<gene>
    <name evidence="2" type="ORF">GSI_14995</name>
</gene>
<evidence type="ECO:0000313" key="3">
    <source>
        <dbReference type="Proteomes" id="UP000230002"/>
    </source>
</evidence>
<dbReference type="AlphaFoldDB" id="A0A2G8RLA7"/>
<evidence type="ECO:0000313" key="2">
    <source>
        <dbReference type="EMBL" id="PIL22307.1"/>
    </source>
</evidence>
<comment type="caution">
    <text evidence="2">The sequence shown here is derived from an EMBL/GenBank/DDBJ whole genome shotgun (WGS) entry which is preliminary data.</text>
</comment>
<keyword evidence="3" id="KW-1185">Reference proteome</keyword>
<protein>
    <submittedName>
        <fullName evidence="2">Uncharacterized protein</fullName>
    </submittedName>
</protein>
<feature type="region of interest" description="Disordered" evidence="1">
    <location>
        <begin position="1"/>
        <end position="25"/>
    </location>
</feature>
<name>A0A2G8RLA7_9APHY</name>
<sequence>MTQSQDSHTGGSASGRQDSMQMSHIEISPLNQALRRRYVNIDDLLVVKDSTDNDEEEWVDEDEGIDDRDWANDLVQSRPLLAHQQKRKNIAQLCTVMGW</sequence>
<proteinExistence type="predicted"/>
<organism evidence="2 3">
    <name type="scientific">Ganoderma sinense ZZ0214-1</name>
    <dbReference type="NCBI Taxonomy" id="1077348"/>
    <lineage>
        <taxon>Eukaryota</taxon>
        <taxon>Fungi</taxon>
        <taxon>Dikarya</taxon>
        <taxon>Basidiomycota</taxon>
        <taxon>Agaricomycotina</taxon>
        <taxon>Agaricomycetes</taxon>
        <taxon>Polyporales</taxon>
        <taxon>Polyporaceae</taxon>
        <taxon>Ganoderma</taxon>
    </lineage>
</organism>
<reference evidence="2 3" key="1">
    <citation type="journal article" date="2015" name="Sci. Rep.">
        <title>Chromosome-level genome map provides insights into diverse defense mechanisms in the medicinal fungus Ganoderma sinense.</title>
        <authorList>
            <person name="Zhu Y."/>
            <person name="Xu J."/>
            <person name="Sun C."/>
            <person name="Zhou S."/>
            <person name="Xu H."/>
            <person name="Nelson D.R."/>
            <person name="Qian J."/>
            <person name="Song J."/>
            <person name="Luo H."/>
            <person name="Xiang L."/>
            <person name="Li Y."/>
            <person name="Xu Z."/>
            <person name="Ji A."/>
            <person name="Wang L."/>
            <person name="Lu S."/>
            <person name="Hayward A."/>
            <person name="Sun W."/>
            <person name="Li X."/>
            <person name="Schwartz D.C."/>
            <person name="Wang Y."/>
            <person name="Chen S."/>
        </authorList>
    </citation>
    <scope>NUCLEOTIDE SEQUENCE [LARGE SCALE GENOMIC DNA]</scope>
    <source>
        <strain evidence="2 3">ZZ0214-1</strain>
    </source>
</reference>
<dbReference type="Proteomes" id="UP000230002">
    <property type="component" value="Unassembled WGS sequence"/>
</dbReference>
<accession>A0A2G8RLA7</accession>
<evidence type="ECO:0000256" key="1">
    <source>
        <dbReference type="SAM" id="MobiDB-lite"/>
    </source>
</evidence>
<feature type="compositionally biased region" description="Polar residues" evidence="1">
    <location>
        <begin position="1"/>
        <end position="22"/>
    </location>
</feature>
<dbReference type="EMBL" id="AYKW01000069">
    <property type="protein sequence ID" value="PIL22307.1"/>
    <property type="molecule type" value="Genomic_DNA"/>
</dbReference>